<dbReference type="SUPFAM" id="SSF161098">
    <property type="entry name" value="MetI-like"/>
    <property type="match status" value="1"/>
</dbReference>
<evidence type="ECO:0000256" key="3">
    <source>
        <dbReference type="ARBA" id="ARBA00022475"/>
    </source>
</evidence>
<name>A0A6B0YYJ5_9CHLR</name>
<comment type="similarity">
    <text evidence="7">Belongs to the binding-protein-dependent transport system permease family.</text>
</comment>
<evidence type="ECO:0000256" key="5">
    <source>
        <dbReference type="ARBA" id="ARBA00022989"/>
    </source>
</evidence>
<feature type="transmembrane region" description="Helical" evidence="7">
    <location>
        <begin position="136"/>
        <end position="157"/>
    </location>
</feature>
<keyword evidence="6 7" id="KW-0472">Membrane</keyword>
<keyword evidence="2 7" id="KW-0813">Transport</keyword>
<dbReference type="PANTHER" id="PTHR43163:SF6">
    <property type="entry name" value="DIPEPTIDE TRANSPORT SYSTEM PERMEASE PROTEIN DPPB-RELATED"/>
    <property type="match status" value="1"/>
</dbReference>
<accession>A0A6B0YYJ5</accession>
<dbReference type="EMBL" id="VXRG01000169">
    <property type="protein sequence ID" value="MXY95733.1"/>
    <property type="molecule type" value="Genomic_DNA"/>
</dbReference>
<evidence type="ECO:0000256" key="1">
    <source>
        <dbReference type="ARBA" id="ARBA00004651"/>
    </source>
</evidence>
<keyword evidence="4 7" id="KW-0812">Transmembrane</keyword>
<feature type="transmembrane region" description="Helical" evidence="7">
    <location>
        <begin position="103"/>
        <end position="124"/>
    </location>
</feature>
<feature type="transmembrane region" description="Helical" evidence="7">
    <location>
        <begin position="183"/>
        <end position="204"/>
    </location>
</feature>
<reference evidence="9" key="1">
    <citation type="submission" date="2019-09" db="EMBL/GenBank/DDBJ databases">
        <title>Characterisation of the sponge microbiome using genome-centric metagenomics.</title>
        <authorList>
            <person name="Engelberts J.P."/>
            <person name="Robbins S.J."/>
            <person name="De Goeij J.M."/>
            <person name="Aranda M."/>
            <person name="Bell S.C."/>
            <person name="Webster N.S."/>
        </authorList>
    </citation>
    <scope>NUCLEOTIDE SEQUENCE</scope>
    <source>
        <strain evidence="9">SB0664_bin_27</strain>
    </source>
</reference>
<comment type="subcellular location">
    <subcellularLocation>
        <location evidence="1 7">Cell membrane</location>
        <topology evidence="1 7">Multi-pass membrane protein</topology>
    </subcellularLocation>
</comment>
<dbReference type="CDD" id="cd06261">
    <property type="entry name" value="TM_PBP2"/>
    <property type="match status" value="1"/>
</dbReference>
<feature type="transmembrane region" description="Helical" evidence="7">
    <location>
        <begin position="9"/>
        <end position="30"/>
    </location>
</feature>
<dbReference type="InterPro" id="IPR035906">
    <property type="entry name" value="MetI-like_sf"/>
</dbReference>
<organism evidence="9">
    <name type="scientific">Caldilineaceae bacterium SB0664_bin_27</name>
    <dbReference type="NCBI Taxonomy" id="2605260"/>
    <lineage>
        <taxon>Bacteria</taxon>
        <taxon>Bacillati</taxon>
        <taxon>Chloroflexota</taxon>
        <taxon>Caldilineae</taxon>
        <taxon>Caldilineales</taxon>
        <taxon>Caldilineaceae</taxon>
    </lineage>
</organism>
<sequence length="319" mass="35257">MGRYILRRILISFPVLFGITIVTFTFANLAPGDPVTAMIDPMSGIEPGEVEKLKEALGINRPIPVRYALWLKEVLRGNLGYSYVTHRPVAIMIAERLPQTLQLMMTALGISILLGVSLGIYAAFNQYSLLDNVFTLLVFIGISVPAFFFALLAIYVFSFRVPLFPTSGIKEPLSTLPPIIDRLHHLVLPATVLGIEGVAGYLRYTRSSVLEVMRQDYVTTARAKGLRERSVRIGHVLRNALLPLVTIVGLSLPSLIGGALFIEVLFSWPGMARMAIEHTLGRDYPVIMGIGLVSATMVLFSNLIADIVYTVVDPRIRYE</sequence>
<proteinExistence type="inferred from homology"/>
<evidence type="ECO:0000256" key="7">
    <source>
        <dbReference type="RuleBase" id="RU363032"/>
    </source>
</evidence>
<dbReference type="GO" id="GO:0055085">
    <property type="term" value="P:transmembrane transport"/>
    <property type="evidence" value="ECO:0007669"/>
    <property type="project" value="InterPro"/>
</dbReference>
<evidence type="ECO:0000259" key="8">
    <source>
        <dbReference type="PROSITE" id="PS50928"/>
    </source>
</evidence>
<dbReference type="PROSITE" id="PS50928">
    <property type="entry name" value="ABC_TM1"/>
    <property type="match status" value="1"/>
</dbReference>
<keyword evidence="3" id="KW-1003">Cell membrane</keyword>
<gene>
    <name evidence="9" type="ORF">F4Y42_20025</name>
</gene>
<dbReference type="GO" id="GO:0005886">
    <property type="term" value="C:plasma membrane"/>
    <property type="evidence" value="ECO:0007669"/>
    <property type="project" value="UniProtKB-SubCell"/>
</dbReference>
<comment type="caution">
    <text evidence="9">The sequence shown here is derived from an EMBL/GenBank/DDBJ whole genome shotgun (WGS) entry which is preliminary data.</text>
</comment>
<dbReference type="Pfam" id="PF19300">
    <property type="entry name" value="BPD_transp_1_N"/>
    <property type="match status" value="1"/>
</dbReference>
<dbReference type="InterPro" id="IPR045621">
    <property type="entry name" value="BPD_transp_1_N"/>
</dbReference>
<dbReference type="AlphaFoldDB" id="A0A6B0YYJ5"/>
<feature type="transmembrane region" description="Helical" evidence="7">
    <location>
        <begin position="240"/>
        <end position="266"/>
    </location>
</feature>
<evidence type="ECO:0000256" key="4">
    <source>
        <dbReference type="ARBA" id="ARBA00022692"/>
    </source>
</evidence>
<keyword evidence="5 7" id="KW-1133">Transmembrane helix</keyword>
<evidence type="ECO:0000256" key="2">
    <source>
        <dbReference type="ARBA" id="ARBA00022448"/>
    </source>
</evidence>
<feature type="domain" description="ABC transmembrane type-1" evidence="8">
    <location>
        <begin position="97"/>
        <end position="305"/>
    </location>
</feature>
<evidence type="ECO:0000313" key="9">
    <source>
        <dbReference type="EMBL" id="MXY95733.1"/>
    </source>
</evidence>
<dbReference type="Pfam" id="PF00528">
    <property type="entry name" value="BPD_transp_1"/>
    <property type="match status" value="1"/>
</dbReference>
<dbReference type="InterPro" id="IPR000515">
    <property type="entry name" value="MetI-like"/>
</dbReference>
<feature type="transmembrane region" description="Helical" evidence="7">
    <location>
        <begin position="286"/>
        <end position="312"/>
    </location>
</feature>
<dbReference type="Gene3D" id="1.10.3720.10">
    <property type="entry name" value="MetI-like"/>
    <property type="match status" value="1"/>
</dbReference>
<dbReference type="PANTHER" id="PTHR43163">
    <property type="entry name" value="DIPEPTIDE TRANSPORT SYSTEM PERMEASE PROTEIN DPPB-RELATED"/>
    <property type="match status" value="1"/>
</dbReference>
<protein>
    <submittedName>
        <fullName evidence="9">ABC transporter permease</fullName>
    </submittedName>
</protein>
<evidence type="ECO:0000256" key="6">
    <source>
        <dbReference type="ARBA" id="ARBA00023136"/>
    </source>
</evidence>